<proteinExistence type="predicted"/>
<dbReference type="AlphaFoldDB" id="A0A263CWW9"/>
<dbReference type="NCBIfam" id="TIGR03086">
    <property type="entry name" value="TIGR03086 family metal-binding protein"/>
    <property type="match status" value="1"/>
</dbReference>
<dbReference type="InterPro" id="IPR034660">
    <property type="entry name" value="DinB/YfiT-like"/>
</dbReference>
<accession>A0A263CWW9</accession>
<name>A0A263CWW9_9PSEU</name>
<dbReference type="EMBL" id="NKYE01000019">
    <property type="protein sequence ID" value="OZM70632.1"/>
    <property type="molecule type" value="Genomic_DNA"/>
</dbReference>
<evidence type="ECO:0000313" key="2">
    <source>
        <dbReference type="EMBL" id="OZM70632.1"/>
    </source>
</evidence>
<dbReference type="OrthoDB" id="5185819at2"/>
<sequence length="195" mass="21156">MNDATARIGTMATEAMALFIEAVERTPPKSWDQPSNLDGWSVRDLVGHATGSATKVVTLVENGVVRRGPSEPADWVCEDPAARLRELAARLRDALPGADLEAPRVSPEGEVPLRRALTYPVSDLALHSWDVNHSQGRPVELPEQLLAFCRGLVESVPEDMLRRPGGFGPAQFVPEHSTPTNRLMAHLGRSVSSPV</sequence>
<reference evidence="2 3" key="1">
    <citation type="submission" date="2017-07" db="EMBL/GenBank/DDBJ databases">
        <title>Amycolatopsis antarcticus sp. nov., isolated from the surface of an Antarcticus brown macroalga.</title>
        <authorList>
            <person name="Wang J."/>
            <person name="Leiva S."/>
            <person name="Huang J."/>
            <person name="Huang Y."/>
        </authorList>
    </citation>
    <scope>NUCLEOTIDE SEQUENCE [LARGE SCALE GENOMIC DNA]</scope>
    <source>
        <strain evidence="2 3">AU-G6</strain>
    </source>
</reference>
<comment type="caution">
    <text evidence="2">The sequence shown here is derived from an EMBL/GenBank/DDBJ whole genome shotgun (WGS) entry which is preliminary data.</text>
</comment>
<evidence type="ECO:0000259" key="1">
    <source>
        <dbReference type="Pfam" id="PF11716"/>
    </source>
</evidence>
<dbReference type="NCBIfam" id="TIGR03083">
    <property type="entry name" value="maleylpyruvate isomerase family mycothiol-dependent enzyme"/>
    <property type="match status" value="1"/>
</dbReference>
<dbReference type="SUPFAM" id="SSF109854">
    <property type="entry name" value="DinB/YfiT-like putative metalloenzymes"/>
    <property type="match status" value="1"/>
</dbReference>
<dbReference type="InterPro" id="IPR017520">
    <property type="entry name" value="CHP03086"/>
</dbReference>
<dbReference type="InterPro" id="IPR017517">
    <property type="entry name" value="Maleyloyr_isom"/>
</dbReference>
<dbReference type="InParanoid" id="A0A263CWW9"/>
<organism evidence="2 3">
    <name type="scientific">Amycolatopsis antarctica</name>
    <dbReference type="NCBI Taxonomy" id="1854586"/>
    <lineage>
        <taxon>Bacteria</taxon>
        <taxon>Bacillati</taxon>
        <taxon>Actinomycetota</taxon>
        <taxon>Actinomycetes</taxon>
        <taxon>Pseudonocardiales</taxon>
        <taxon>Pseudonocardiaceae</taxon>
        <taxon>Amycolatopsis</taxon>
    </lineage>
</organism>
<dbReference type="GO" id="GO:0046872">
    <property type="term" value="F:metal ion binding"/>
    <property type="evidence" value="ECO:0007669"/>
    <property type="project" value="InterPro"/>
</dbReference>
<dbReference type="RefSeq" id="WP_094865444.1">
    <property type="nucleotide sequence ID" value="NZ_NKYE01000019.1"/>
</dbReference>
<dbReference type="Proteomes" id="UP000242444">
    <property type="component" value="Unassembled WGS sequence"/>
</dbReference>
<dbReference type="Gene3D" id="1.20.120.450">
    <property type="entry name" value="dinb family like domain"/>
    <property type="match status" value="1"/>
</dbReference>
<feature type="domain" description="Mycothiol-dependent maleylpyruvate isomerase metal-binding" evidence="1">
    <location>
        <begin position="15"/>
        <end position="131"/>
    </location>
</feature>
<gene>
    <name evidence="2" type="ORF">CFN78_24875</name>
</gene>
<protein>
    <submittedName>
        <fullName evidence="2">TIGR03086 family protein</fullName>
    </submittedName>
</protein>
<keyword evidence="3" id="KW-1185">Reference proteome</keyword>
<evidence type="ECO:0000313" key="3">
    <source>
        <dbReference type="Proteomes" id="UP000242444"/>
    </source>
</evidence>
<dbReference type="Pfam" id="PF11716">
    <property type="entry name" value="MDMPI_N"/>
    <property type="match status" value="1"/>
</dbReference>
<dbReference type="InterPro" id="IPR024344">
    <property type="entry name" value="MDMPI_metal-binding"/>
</dbReference>